<organism evidence="9 10">
    <name type="scientific">Batillaria attramentaria</name>
    <dbReference type="NCBI Taxonomy" id="370345"/>
    <lineage>
        <taxon>Eukaryota</taxon>
        <taxon>Metazoa</taxon>
        <taxon>Spiralia</taxon>
        <taxon>Lophotrochozoa</taxon>
        <taxon>Mollusca</taxon>
        <taxon>Gastropoda</taxon>
        <taxon>Caenogastropoda</taxon>
        <taxon>Sorbeoconcha</taxon>
        <taxon>Cerithioidea</taxon>
        <taxon>Batillariidae</taxon>
        <taxon>Batillaria</taxon>
    </lineage>
</organism>
<dbReference type="PANTHER" id="PTHR13409">
    <property type="entry name" value="MITOCHONDRIAL 39S RIBOSOMAL PROTEIN L51"/>
    <property type="match status" value="1"/>
</dbReference>
<evidence type="ECO:0000256" key="4">
    <source>
        <dbReference type="ARBA" id="ARBA00022980"/>
    </source>
</evidence>
<keyword evidence="10" id="KW-1185">Reference proteome</keyword>
<evidence type="ECO:0000256" key="5">
    <source>
        <dbReference type="ARBA" id="ARBA00023128"/>
    </source>
</evidence>
<reference evidence="9 10" key="1">
    <citation type="journal article" date="2023" name="Sci. Data">
        <title>Genome assembly of the Korean intertidal mud-creeper Batillaria attramentaria.</title>
        <authorList>
            <person name="Patra A.K."/>
            <person name="Ho P.T."/>
            <person name="Jun S."/>
            <person name="Lee S.J."/>
            <person name="Kim Y."/>
            <person name="Won Y.J."/>
        </authorList>
    </citation>
    <scope>NUCLEOTIDE SEQUENCE [LARGE SCALE GENOMIC DNA]</scope>
    <source>
        <strain evidence="9">Wonlab-2016</strain>
    </source>
</reference>
<dbReference type="Proteomes" id="UP001519460">
    <property type="component" value="Unassembled WGS sequence"/>
</dbReference>
<dbReference type="EMBL" id="JACVVK020000263">
    <property type="protein sequence ID" value="KAK7481416.1"/>
    <property type="molecule type" value="Genomic_DNA"/>
</dbReference>
<evidence type="ECO:0000313" key="9">
    <source>
        <dbReference type="EMBL" id="KAK7481416.1"/>
    </source>
</evidence>
<comment type="similarity">
    <text evidence="2">Belongs to the mitochondrion-specific ribosomal protein mL51 family.</text>
</comment>
<dbReference type="AlphaFoldDB" id="A0ABD0K275"/>
<gene>
    <name evidence="9" type="ORF">BaRGS_00027372</name>
</gene>
<evidence type="ECO:0000256" key="7">
    <source>
        <dbReference type="ARBA" id="ARBA00035182"/>
    </source>
</evidence>
<keyword evidence="6" id="KW-0687">Ribonucleoprotein</keyword>
<evidence type="ECO:0000256" key="2">
    <source>
        <dbReference type="ARBA" id="ARBA00010972"/>
    </source>
</evidence>
<comment type="caution">
    <text evidence="9">The sequence shown here is derived from an EMBL/GenBank/DDBJ whole genome shotgun (WGS) entry which is preliminary data.</text>
</comment>
<evidence type="ECO:0000256" key="8">
    <source>
        <dbReference type="ARBA" id="ARBA00035419"/>
    </source>
</evidence>
<protein>
    <recommendedName>
        <fullName evidence="7">Large ribosomal subunit protein mL51</fullName>
    </recommendedName>
    <alternativeName>
        <fullName evidence="8">39S ribosomal protein L51, mitochondrial</fullName>
    </alternativeName>
</protein>
<dbReference type="GO" id="GO:0005840">
    <property type="term" value="C:ribosome"/>
    <property type="evidence" value="ECO:0007669"/>
    <property type="project" value="UniProtKB-KW"/>
</dbReference>
<keyword evidence="4" id="KW-0689">Ribosomal protein</keyword>
<evidence type="ECO:0000256" key="3">
    <source>
        <dbReference type="ARBA" id="ARBA00022946"/>
    </source>
</evidence>
<dbReference type="PANTHER" id="PTHR13409:SF0">
    <property type="entry name" value="LARGE RIBOSOMAL SUBUNIT PROTEIN ML51"/>
    <property type="match status" value="1"/>
</dbReference>
<comment type="subcellular location">
    <subcellularLocation>
        <location evidence="1">Mitochondrion</location>
    </subcellularLocation>
</comment>
<dbReference type="InterPro" id="IPR019373">
    <property type="entry name" value="Ribosomal_mL51"/>
</dbReference>
<dbReference type="GO" id="GO:1990904">
    <property type="term" value="C:ribonucleoprotein complex"/>
    <property type="evidence" value="ECO:0007669"/>
    <property type="project" value="UniProtKB-KW"/>
</dbReference>
<name>A0ABD0K275_9CAEN</name>
<keyword evidence="3" id="KW-0809">Transit peptide</keyword>
<evidence type="ECO:0000256" key="1">
    <source>
        <dbReference type="ARBA" id="ARBA00004173"/>
    </source>
</evidence>
<proteinExistence type="inferred from homology"/>
<keyword evidence="5" id="KW-0496">Mitochondrion</keyword>
<dbReference type="Pfam" id="PF10244">
    <property type="entry name" value="MRP-L51"/>
    <property type="match status" value="1"/>
</dbReference>
<dbReference type="GO" id="GO:0005739">
    <property type="term" value="C:mitochondrion"/>
    <property type="evidence" value="ECO:0007669"/>
    <property type="project" value="UniProtKB-SubCell"/>
</dbReference>
<accession>A0ABD0K275</accession>
<sequence>MQALQRAFCQLRLVASTAGSKSSSNGMKMLTAGQRQGAETLWNNHICAQTSSRLGILAQCFSSKPSTKQISSEATVKTYEPASPFRDPGPRRYGYRTKYFTGGVLPRSEHADPVMGLPVYKPKDAWSRKKALFGQNDYIDILGDGSLTPSDLLHGPDWLIGFKGNELQRLSRRMKFEGHKLSILYPSQYRNMKKRIWFLYKKYNRKRGKRIR</sequence>
<evidence type="ECO:0000313" key="10">
    <source>
        <dbReference type="Proteomes" id="UP001519460"/>
    </source>
</evidence>
<evidence type="ECO:0000256" key="6">
    <source>
        <dbReference type="ARBA" id="ARBA00023274"/>
    </source>
</evidence>